<evidence type="ECO:0000256" key="7">
    <source>
        <dbReference type="RuleBase" id="RU369093"/>
    </source>
</evidence>
<dbReference type="InterPro" id="IPR011989">
    <property type="entry name" value="ARM-like"/>
</dbReference>
<evidence type="ECO:0000256" key="8">
    <source>
        <dbReference type="SAM" id="MobiDB-lite"/>
    </source>
</evidence>
<comment type="pathway">
    <text evidence="2 7">Protein modification; protein ubiquitination.</text>
</comment>
<evidence type="ECO:0000313" key="11">
    <source>
        <dbReference type="Proteomes" id="UP001318860"/>
    </source>
</evidence>
<proteinExistence type="predicted"/>
<reference evidence="10 11" key="1">
    <citation type="journal article" date="2021" name="Comput. Struct. Biotechnol. J.">
        <title>De novo genome assembly of the potent medicinal plant Rehmannia glutinosa using nanopore technology.</title>
        <authorList>
            <person name="Ma L."/>
            <person name="Dong C."/>
            <person name="Song C."/>
            <person name="Wang X."/>
            <person name="Zheng X."/>
            <person name="Niu Y."/>
            <person name="Chen S."/>
            <person name="Feng W."/>
        </authorList>
    </citation>
    <scope>NUCLEOTIDE SEQUENCE [LARGE SCALE GENOMIC DNA]</scope>
    <source>
        <strain evidence="10">DH-2019</strain>
    </source>
</reference>
<dbReference type="PANTHER" id="PTHR22849:SF158">
    <property type="entry name" value="U-BOX DOMAIN-CONTAINING PROTEIN"/>
    <property type="match status" value="1"/>
</dbReference>
<dbReference type="Proteomes" id="UP001318860">
    <property type="component" value="Unassembled WGS sequence"/>
</dbReference>
<keyword evidence="3 7" id="KW-0808">Transferase</keyword>
<dbReference type="InterPro" id="IPR058678">
    <property type="entry name" value="ARM_PUB"/>
</dbReference>
<gene>
    <name evidence="10" type="ORF">DH2020_015654</name>
</gene>
<evidence type="ECO:0000256" key="5">
    <source>
        <dbReference type="ARBA" id="ARBA00022786"/>
    </source>
</evidence>
<dbReference type="SUPFAM" id="SSF57850">
    <property type="entry name" value="RING/U-box"/>
    <property type="match status" value="1"/>
</dbReference>
<dbReference type="CDD" id="cd16664">
    <property type="entry name" value="RING-Ubox_PUB"/>
    <property type="match status" value="1"/>
</dbReference>
<name>A0ABR0WT96_REHGL</name>
<dbReference type="Pfam" id="PF04564">
    <property type="entry name" value="U-box"/>
    <property type="match status" value="1"/>
</dbReference>
<keyword evidence="5 7" id="KW-0833">Ubl conjugation pathway</keyword>
<evidence type="ECO:0000259" key="9">
    <source>
        <dbReference type="PROSITE" id="PS51698"/>
    </source>
</evidence>
<dbReference type="PANTHER" id="PTHR22849">
    <property type="entry name" value="WDSAM1 PROTEIN"/>
    <property type="match status" value="1"/>
</dbReference>
<dbReference type="Gene3D" id="3.30.40.10">
    <property type="entry name" value="Zinc/RING finger domain, C3HC4 (zinc finger)"/>
    <property type="match status" value="1"/>
</dbReference>
<dbReference type="InterPro" id="IPR013083">
    <property type="entry name" value="Znf_RING/FYVE/PHD"/>
</dbReference>
<comment type="function">
    <text evidence="7">Functions as an E3 ubiquitin ligase.</text>
</comment>
<evidence type="ECO:0000256" key="6">
    <source>
        <dbReference type="PROSITE-ProRule" id="PRU00259"/>
    </source>
</evidence>
<dbReference type="InterPro" id="IPR045185">
    <property type="entry name" value="PUB22/23/24-like"/>
</dbReference>
<evidence type="ECO:0000313" key="10">
    <source>
        <dbReference type="EMBL" id="KAK6150722.1"/>
    </source>
</evidence>
<dbReference type="PROSITE" id="PS51698">
    <property type="entry name" value="U_BOX"/>
    <property type="match status" value="1"/>
</dbReference>
<dbReference type="Gene3D" id="1.25.10.10">
    <property type="entry name" value="Leucine-rich Repeat Variant"/>
    <property type="match status" value="1"/>
</dbReference>
<evidence type="ECO:0000256" key="3">
    <source>
        <dbReference type="ARBA" id="ARBA00022679"/>
    </source>
</evidence>
<dbReference type="InterPro" id="IPR016024">
    <property type="entry name" value="ARM-type_fold"/>
</dbReference>
<protein>
    <recommendedName>
        <fullName evidence="7 9">U-box domain-containing protein</fullName>
        <ecNumber evidence="7">2.3.2.27</ecNumber>
    </recommendedName>
    <alternativeName>
        <fullName evidence="7">RING-type E3 ubiquitin transferase PUB</fullName>
    </alternativeName>
</protein>
<comment type="catalytic activity">
    <reaction evidence="1 7">
        <text>S-ubiquitinyl-[E2 ubiquitin-conjugating enzyme]-L-cysteine + [acceptor protein]-L-lysine = [E2 ubiquitin-conjugating enzyme]-L-cysteine + N(6)-ubiquitinyl-[acceptor protein]-L-lysine.</text>
        <dbReference type="EC" id="2.3.2.27"/>
    </reaction>
</comment>
<dbReference type="InterPro" id="IPR000225">
    <property type="entry name" value="Armadillo"/>
</dbReference>
<sequence length="561" mass="62226">MVRDDLYITVPTYFRCPISLDVMKSPVSLCTGVTYDRSSIQRWLDGGNNTCPATMQVLQNKDLIPNYTLQRLIKIWSDSVMTPPPNSPPPRLDSLTSDQAAEIIRRLQTQLQTVHKHSSVFLSSVIARDISRITSFAAESEGNGRFLAESGGKILPLLVCLIGKLKDLSFLEKIVLFCNVLLQNRAKIDSDNVLKSRIETGNYDFKASILKILKQGSLEVRIAVAKFLDLMATHLCLEIQSSCSISEEEIYSELLRLITTSDWKPEAMEASLSFLTRLALIKRNRAKIVRAGGVKVLAAALSAAEMSAPLTEKVLKLLEMASGCKEGRNEICASEICVRSILKKVLKVSSAATEHAVTVLWSLCCLFGDKRAAAVVAESNGMAKILLLLQSNCSPAVRQMCGDLLRVFRCSSKNNLRFPEIFNHKVSTIDLMHVKETPPSATGLQPSITPANDGAKYINSQISNIQQLPHVEATPVAFYVTSPYRVAAREFDVNRQQQEENHTNFDGGELHGNGDIMTVKNNDKDAQGNKEHSLVVCEPQPSDTVQIRRRLISWLTRRRVT</sequence>
<dbReference type="EC" id="2.3.2.27" evidence="7"/>
<comment type="caution">
    <text evidence="10">The sequence shown here is derived from an EMBL/GenBank/DDBJ whole genome shotgun (WGS) entry which is preliminary data.</text>
</comment>
<dbReference type="SUPFAM" id="SSF48371">
    <property type="entry name" value="ARM repeat"/>
    <property type="match status" value="1"/>
</dbReference>
<keyword evidence="4" id="KW-0677">Repeat</keyword>
<dbReference type="EMBL" id="JABTTQ020000008">
    <property type="protein sequence ID" value="KAK6150722.1"/>
    <property type="molecule type" value="Genomic_DNA"/>
</dbReference>
<feature type="repeat" description="ARM" evidence="6">
    <location>
        <begin position="249"/>
        <end position="293"/>
    </location>
</feature>
<evidence type="ECO:0000256" key="4">
    <source>
        <dbReference type="ARBA" id="ARBA00022737"/>
    </source>
</evidence>
<dbReference type="Pfam" id="PF25598">
    <property type="entry name" value="ARM_PUB"/>
    <property type="match status" value="1"/>
</dbReference>
<feature type="region of interest" description="Disordered" evidence="8">
    <location>
        <begin position="498"/>
        <end position="531"/>
    </location>
</feature>
<evidence type="ECO:0000256" key="2">
    <source>
        <dbReference type="ARBA" id="ARBA00004906"/>
    </source>
</evidence>
<evidence type="ECO:0000256" key="1">
    <source>
        <dbReference type="ARBA" id="ARBA00000900"/>
    </source>
</evidence>
<dbReference type="PROSITE" id="PS50176">
    <property type="entry name" value="ARM_REPEAT"/>
    <property type="match status" value="1"/>
</dbReference>
<dbReference type="SMART" id="SM00504">
    <property type="entry name" value="Ubox"/>
    <property type="match status" value="1"/>
</dbReference>
<organism evidence="10 11">
    <name type="scientific">Rehmannia glutinosa</name>
    <name type="common">Chinese foxglove</name>
    <dbReference type="NCBI Taxonomy" id="99300"/>
    <lineage>
        <taxon>Eukaryota</taxon>
        <taxon>Viridiplantae</taxon>
        <taxon>Streptophyta</taxon>
        <taxon>Embryophyta</taxon>
        <taxon>Tracheophyta</taxon>
        <taxon>Spermatophyta</taxon>
        <taxon>Magnoliopsida</taxon>
        <taxon>eudicotyledons</taxon>
        <taxon>Gunneridae</taxon>
        <taxon>Pentapetalae</taxon>
        <taxon>asterids</taxon>
        <taxon>lamiids</taxon>
        <taxon>Lamiales</taxon>
        <taxon>Orobanchaceae</taxon>
        <taxon>Rehmannieae</taxon>
        <taxon>Rehmannia</taxon>
    </lineage>
</organism>
<keyword evidence="11" id="KW-1185">Reference proteome</keyword>
<feature type="compositionally biased region" description="Basic and acidic residues" evidence="8">
    <location>
        <begin position="521"/>
        <end position="531"/>
    </location>
</feature>
<feature type="domain" description="U-box" evidence="9">
    <location>
        <begin position="9"/>
        <end position="83"/>
    </location>
</feature>
<accession>A0ABR0WT96</accession>
<dbReference type="InterPro" id="IPR045210">
    <property type="entry name" value="RING-Ubox_PUB"/>
</dbReference>
<dbReference type="InterPro" id="IPR003613">
    <property type="entry name" value="Ubox_domain"/>
</dbReference>